<proteinExistence type="predicted"/>
<sequence length="61" mass="7399">MDQGTRIPKMFRWHTLKHHFIALVKDGEQELVVAKYWRRSRWEYVVIPTWLYLEAKAKGLA</sequence>
<dbReference type="Proteomes" id="UP000294164">
    <property type="component" value="Unassembled WGS sequence"/>
</dbReference>
<organism evidence="1 2">
    <name type="scientific">Pseudoxanthomonas winnipegensis</name>
    <dbReference type="NCBI Taxonomy" id="2480810"/>
    <lineage>
        <taxon>Bacteria</taxon>
        <taxon>Pseudomonadati</taxon>
        <taxon>Pseudomonadota</taxon>
        <taxon>Gammaproteobacteria</taxon>
        <taxon>Lysobacterales</taxon>
        <taxon>Lysobacteraceae</taxon>
        <taxon>Pseudoxanthomonas</taxon>
    </lineage>
</organism>
<accession>A0A4Q8M8T0</accession>
<dbReference type="OrthoDB" id="9963844at2"/>
<reference evidence="1 2" key="1">
    <citation type="submission" date="2019-02" db="EMBL/GenBank/DDBJ databases">
        <title>WGS of Pseudoxanthomonas species novum from clinical isolates.</title>
        <authorList>
            <person name="Bernier A.-M."/>
            <person name="Bernard K."/>
            <person name="Vachon A."/>
        </authorList>
    </citation>
    <scope>NUCLEOTIDE SEQUENCE [LARGE SCALE GENOMIC DNA]</scope>
    <source>
        <strain evidence="1 2">NML130969</strain>
    </source>
</reference>
<evidence type="ECO:0000313" key="1">
    <source>
        <dbReference type="EMBL" id="TAA45686.1"/>
    </source>
</evidence>
<name>A0A4Q8M8T0_9GAMM</name>
<dbReference type="RefSeq" id="WP_130533778.1">
    <property type="nucleotide sequence ID" value="NZ_SHMG01000002.1"/>
</dbReference>
<gene>
    <name evidence="1" type="ORF">EA655_05750</name>
</gene>
<dbReference type="EMBL" id="SHMG01000002">
    <property type="protein sequence ID" value="TAA45686.1"/>
    <property type="molecule type" value="Genomic_DNA"/>
</dbReference>
<evidence type="ECO:0000313" key="2">
    <source>
        <dbReference type="Proteomes" id="UP000294164"/>
    </source>
</evidence>
<dbReference type="AlphaFoldDB" id="A0A4Q8M8T0"/>
<protein>
    <submittedName>
        <fullName evidence="1">Uncharacterized protein</fullName>
    </submittedName>
</protein>
<comment type="caution">
    <text evidence="1">The sequence shown here is derived from an EMBL/GenBank/DDBJ whole genome shotgun (WGS) entry which is preliminary data.</text>
</comment>